<feature type="chain" id="PRO_5047103399" evidence="5">
    <location>
        <begin position="26"/>
        <end position="311"/>
    </location>
</feature>
<keyword evidence="4" id="KW-0472">Membrane</keyword>
<name>A0ABU9IDZ5_9SPHN</name>
<feature type="domain" description="TonB C-terminal" evidence="6">
    <location>
        <begin position="219"/>
        <end position="311"/>
    </location>
</feature>
<feature type="signal peptide" evidence="5">
    <location>
        <begin position="1"/>
        <end position="25"/>
    </location>
</feature>
<keyword evidence="8" id="KW-1185">Reference proteome</keyword>
<dbReference type="NCBIfam" id="TIGR01352">
    <property type="entry name" value="tonB_Cterm"/>
    <property type="match status" value="1"/>
</dbReference>
<dbReference type="InterPro" id="IPR037682">
    <property type="entry name" value="TonB_C"/>
</dbReference>
<organism evidence="7 8">
    <name type="scientific">Aurantiacibacter gilvus</name>
    <dbReference type="NCBI Taxonomy" id="3139141"/>
    <lineage>
        <taxon>Bacteria</taxon>
        <taxon>Pseudomonadati</taxon>
        <taxon>Pseudomonadota</taxon>
        <taxon>Alphaproteobacteria</taxon>
        <taxon>Sphingomonadales</taxon>
        <taxon>Erythrobacteraceae</taxon>
        <taxon>Aurantiacibacter</taxon>
    </lineage>
</organism>
<sequence length="311" mass="34766">MVMLRRASSLIVCTAMLAASSPAAAQDDDWLQLAPATSWVLDYAEDSCALRRAFGDEGQQVLLELRQYSPGDSMQVIVTSDDIRRNDSGFRFRSSRGVTANFIPDTEPHNIGRPLGIDNGDWGEGFVASLGIFPARERALAARLASEQNVTLQISDERRAERENEITGFAVGDGFREDFVLLTGSMRPPMNAMRECLDELLLHWGIDAEAHRSLLRPARPLRMEVWSRELQERYPTDMLRAGEQAIVNVRLTVNEEGRASDCSVQNSLNEPTFDELACELLLEHSRFEPALDGNGDPITSYWVTRVIYTMG</sequence>
<proteinExistence type="predicted"/>
<evidence type="ECO:0000256" key="4">
    <source>
        <dbReference type="ARBA" id="ARBA00023136"/>
    </source>
</evidence>
<evidence type="ECO:0000256" key="3">
    <source>
        <dbReference type="ARBA" id="ARBA00022989"/>
    </source>
</evidence>
<evidence type="ECO:0000256" key="2">
    <source>
        <dbReference type="ARBA" id="ARBA00022692"/>
    </source>
</evidence>
<dbReference type="Pfam" id="PF03544">
    <property type="entry name" value="TonB_C"/>
    <property type="match status" value="1"/>
</dbReference>
<keyword evidence="5" id="KW-0732">Signal</keyword>
<evidence type="ECO:0000256" key="1">
    <source>
        <dbReference type="ARBA" id="ARBA00004167"/>
    </source>
</evidence>
<dbReference type="Proteomes" id="UP001497045">
    <property type="component" value="Unassembled WGS sequence"/>
</dbReference>
<evidence type="ECO:0000313" key="7">
    <source>
        <dbReference type="EMBL" id="MEL1249952.1"/>
    </source>
</evidence>
<keyword evidence="3" id="KW-1133">Transmembrane helix</keyword>
<comment type="caution">
    <text evidence="7">The sequence shown here is derived from an EMBL/GenBank/DDBJ whole genome shotgun (WGS) entry which is preliminary data.</text>
</comment>
<reference evidence="7 8" key="1">
    <citation type="submission" date="2024-04" db="EMBL/GenBank/DDBJ databases">
        <title>Aurantiacibacter sp. DGU6 16S ribosomal RNA gene Genome sequencing and assembly.</title>
        <authorList>
            <person name="Park S."/>
        </authorList>
    </citation>
    <scope>NUCLEOTIDE SEQUENCE [LARGE SCALE GENOMIC DNA]</scope>
    <source>
        <strain evidence="7 8">DGU6</strain>
    </source>
</reference>
<dbReference type="Gene3D" id="3.30.1150.10">
    <property type="match status" value="1"/>
</dbReference>
<evidence type="ECO:0000259" key="6">
    <source>
        <dbReference type="PROSITE" id="PS52015"/>
    </source>
</evidence>
<dbReference type="SUPFAM" id="SSF74653">
    <property type="entry name" value="TolA/TonB C-terminal domain"/>
    <property type="match status" value="1"/>
</dbReference>
<dbReference type="PROSITE" id="PS52015">
    <property type="entry name" value="TONB_CTD"/>
    <property type="match status" value="1"/>
</dbReference>
<gene>
    <name evidence="7" type="ORF">AAEO60_04640</name>
</gene>
<dbReference type="RefSeq" id="WP_341672472.1">
    <property type="nucleotide sequence ID" value="NZ_JBBYHV010000001.1"/>
</dbReference>
<dbReference type="InterPro" id="IPR006260">
    <property type="entry name" value="TonB/TolA_C"/>
</dbReference>
<dbReference type="EMBL" id="JBBYHV010000001">
    <property type="protein sequence ID" value="MEL1249952.1"/>
    <property type="molecule type" value="Genomic_DNA"/>
</dbReference>
<keyword evidence="2" id="KW-0812">Transmembrane</keyword>
<comment type="subcellular location">
    <subcellularLocation>
        <location evidence="1">Membrane</location>
        <topology evidence="1">Single-pass membrane protein</topology>
    </subcellularLocation>
</comment>
<accession>A0ABU9IDZ5</accession>
<protein>
    <submittedName>
        <fullName evidence="7">TonB family protein</fullName>
    </submittedName>
</protein>
<evidence type="ECO:0000313" key="8">
    <source>
        <dbReference type="Proteomes" id="UP001497045"/>
    </source>
</evidence>
<evidence type="ECO:0000256" key="5">
    <source>
        <dbReference type="SAM" id="SignalP"/>
    </source>
</evidence>